<dbReference type="InterPro" id="IPR023352">
    <property type="entry name" value="MAPEG-like_dom_sf"/>
</dbReference>
<keyword evidence="6" id="KW-0808">Transferase</keyword>
<keyword evidence="11" id="KW-0007">Acetylation</keyword>
<keyword evidence="13 17" id="KW-0472">Membrane</keyword>
<comment type="function">
    <text evidence="1">Conjugation of reduced glutathione to a wide number of exogenous and endogenous hydrophobic electrophiles.</text>
</comment>
<evidence type="ECO:0000256" key="1">
    <source>
        <dbReference type="ARBA" id="ARBA00003701"/>
    </source>
</evidence>
<keyword evidence="10 17" id="KW-1133">Transmembrane helix</keyword>
<dbReference type="Pfam" id="PF01124">
    <property type="entry name" value="MAPEG"/>
    <property type="match status" value="1"/>
</dbReference>
<organism evidence="18">
    <name type="scientific">Paracoccus marginatus</name>
    <dbReference type="NCBI Taxonomy" id="252483"/>
    <lineage>
        <taxon>Eukaryota</taxon>
        <taxon>Metazoa</taxon>
        <taxon>Ecdysozoa</taxon>
        <taxon>Arthropoda</taxon>
        <taxon>Hexapoda</taxon>
        <taxon>Insecta</taxon>
        <taxon>Pterygota</taxon>
        <taxon>Neoptera</taxon>
        <taxon>Paraneoptera</taxon>
        <taxon>Hemiptera</taxon>
        <taxon>Sternorrhyncha</taxon>
        <taxon>Coccoidea</taxon>
        <taxon>Pseudococcidae</taxon>
        <taxon>Paracoccus</taxon>
    </lineage>
</organism>
<evidence type="ECO:0000256" key="12">
    <source>
        <dbReference type="ARBA" id="ARBA00023128"/>
    </source>
</evidence>
<feature type="transmembrane region" description="Helical" evidence="17">
    <location>
        <begin position="102"/>
        <end position="126"/>
    </location>
</feature>
<keyword evidence="12" id="KW-0496">Mitochondrion</keyword>
<evidence type="ECO:0000256" key="17">
    <source>
        <dbReference type="SAM" id="Phobius"/>
    </source>
</evidence>
<evidence type="ECO:0000256" key="4">
    <source>
        <dbReference type="ARBA" id="ARBA00010459"/>
    </source>
</evidence>
<comment type="catalytic activity">
    <reaction evidence="16">
        <text>RX + glutathione = an S-substituted glutathione + a halide anion + H(+)</text>
        <dbReference type="Rhea" id="RHEA:16437"/>
        <dbReference type="ChEBI" id="CHEBI:15378"/>
        <dbReference type="ChEBI" id="CHEBI:16042"/>
        <dbReference type="ChEBI" id="CHEBI:17792"/>
        <dbReference type="ChEBI" id="CHEBI:57925"/>
        <dbReference type="ChEBI" id="CHEBI:90779"/>
        <dbReference type="EC" id="2.5.1.18"/>
    </reaction>
    <physiologicalReaction direction="left-to-right" evidence="16">
        <dbReference type="Rhea" id="RHEA:16438"/>
    </physiologicalReaction>
</comment>
<reference evidence="18" key="1">
    <citation type="submission" date="2023-04" db="EMBL/GenBank/DDBJ databases">
        <authorList>
            <person name="Zheng L."/>
            <person name="Rostami E."/>
            <person name="Huang D."/>
            <person name="Fu J."/>
        </authorList>
    </citation>
    <scope>NUCLEOTIDE SEQUENCE</scope>
</reference>
<evidence type="ECO:0000256" key="15">
    <source>
        <dbReference type="ARBA" id="ARBA00039397"/>
    </source>
</evidence>
<evidence type="ECO:0000256" key="8">
    <source>
        <dbReference type="ARBA" id="ARBA00022787"/>
    </source>
</evidence>
<proteinExistence type="evidence at transcript level"/>
<accession>A0AA51N432</accession>
<dbReference type="GO" id="GO:0005741">
    <property type="term" value="C:mitochondrial outer membrane"/>
    <property type="evidence" value="ECO:0007669"/>
    <property type="project" value="UniProtKB-SubCell"/>
</dbReference>
<comment type="similarity">
    <text evidence="4">Belongs to the MAPEG family.</text>
</comment>
<dbReference type="PANTHER" id="PTHR10689:SF6">
    <property type="entry name" value="MICROSOMAL GLUTATHIONE S-TRANSFERASE 1"/>
    <property type="match status" value="1"/>
</dbReference>
<keyword evidence="7 17" id="KW-0812">Transmembrane</keyword>
<dbReference type="AlphaFoldDB" id="A0AA51N432"/>
<comment type="subcellular location">
    <subcellularLocation>
        <location evidence="3">Endoplasmic reticulum membrane</location>
        <topology evidence="3">Multi-pass membrane protein</topology>
    </subcellularLocation>
    <subcellularLocation>
        <location evidence="2">Mitochondrion outer membrane</location>
    </subcellularLocation>
</comment>
<keyword evidence="8" id="KW-1000">Mitochondrion outer membrane</keyword>
<dbReference type="EMBL" id="OQ942262">
    <property type="protein sequence ID" value="WMM91887.1"/>
    <property type="molecule type" value="mRNA"/>
</dbReference>
<evidence type="ECO:0000256" key="3">
    <source>
        <dbReference type="ARBA" id="ARBA00004477"/>
    </source>
</evidence>
<sequence length="156" mass="18010">MVEINLEDPVLRGFLFYASILIAKVLFMVPLTARQRFMKKVFISSEDASMATRALQMRDATVKYDDEDVERVRRAHLNDLENIPAFIFIGFIYVLTKPDPTVALNIFRVYTLCRILHTIVYAVFVVPQPTRAIVFTIGILLTFYMVIMSAVTFFYP</sequence>
<evidence type="ECO:0000256" key="5">
    <source>
        <dbReference type="ARBA" id="ARBA00012452"/>
    </source>
</evidence>
<name>A0AA51N432_9HEMI</name>
<dbReference type="Gene3D" id="1.20.120.550">
    <property type="entry name" value="Membrane associated eicosanoid/glutathione metabolism-like domain"/>
    <property type="match status" value="1"/>
</dbReference>
<evidence type="ECO:0000256" key="6">
    <source>
        <dbReference type="ARBA" id="ARBA00022679"/>
    </source>
</evidence>
<feature type="transmembrane region" description="Helical" evidence="17">
    <location>
        <begin position="14"/>
        <end position="33"/>
    </location>
</feature>
<evidence type="ECO:0000313" key="18">
    <source>
        <dbReference type="EMBL" id="WMM91887.1"/>
    </source>
</evidence>
<evidence type="ECO:0000256" key="14">
    <source>
        <dbReference type="ARBA" id="ARBA00038540"/>
    </source>
</evidence>
<evidence type="ECO:0000256" key="2">
    <source>
        <dbReference type="ARBA" id="ARBA00004294"/>
    </source>
</evidence>
<evidence type="ECO:0000256" key="9">
    <source>
        <dbReference type="ARBA" id="ARBA00022824"/>
    </source>
</evidence>
<protein>
    <recommendedName>
        <fullName evidence="15">Microsomal glutathione S-transferase 1</fullName>
        <ecNumber evidence="5">2.5.1.18</ecNumber>
    </recommendedName>
</protein>
<comment type="subunit">
    <text evidence="14">Homotrimer; The trimer binds only one molecule of glutathione.</text>
</comment>
<evidence type="ECO:0000256" key="16">
    <source>
        <dbReference type="ARBA" id="ARBA00049385"/>
    </source>
</evidence>
<dbReference type="EC" id="2.5.1.18" evidence="5"/>
<keyword evidence="9" id="KW-0256">Endoplasmic reticulum</keyword>
<evidence type="ECO:0000256" key="10">
    <source>
        <dbReference type="ARBA" id="ARBA00022989"/>
    </source>
</evidence>
<dbReference type="PANTHER" id="PTHR10689">
    <property type="entry name" value="MICROSOMAL GLUTATHIONE S-TRANSFERASE 1"/>
    <property type="match status" value="1"/>
</dbReference>
<dbReference type="SUPFAM" id="SSF161084">
    <property type="entry name" value="MAPEG domain-like"/>
    <property type="match status" value="1"/>
</dbReference>
<dbReference type="GO" id="GO:0004364">
    <property type="term" value="F:glutathione transferase activity"/>
    <property type="evidence" value="ECO:0007669"/>
    <property type="project" value="UniProtKB-EC"/>
</dbReference>
<feature type="transmembrane region" description="Helical" evidence="17">
    <location>
        <begin position="133"/>
        <end position="155"/>
    </location>
</feature>
<evidence type="ECO:0000256" key="11">
    <source>
        <dbReference type="ARBA" id="ARBA00022990"/>
    </source>
</evidence>
<evidence type="ECO:0000256" key="7">
    <source>
        <dbReference type="ARBA" id="ARBA00022692"/>
    </source>
</evidence>
<dbReference type="InterPro" id="IPR040162">
    <property type="entry name" value="MGST1-like"/>
</dbReference>
<evidence type="ECO:0000256" key="13">
    <source>
        <dbReference type="ARBA" id="ARBA00023136"/>
    </source>
</evidence>
<dbReference type="FunFam" id="1.20.120.550:FF:000002">
    <property type="entry name" value="Microsomal glutathione S-transferase 1"/>
    <property type="match status" value="1"/>
</dbReference>
<feature type="transmembrane region" description="Helical" evidence="17">
    <location>
        <begin position="80"/>
        <end position="96"/>
    </location>
</feature>
<dbReference type="InterPro" id="IPR001129">
    <property type="entry name" value="Membr-assoc_MAPEG"/>
</dbReference>
<dbReference type="GO" id="GO:0005789">
    <property type="term" value="C:endoplasmic reticulum membrane"/>
    <property type="evidence" value="ECO:0007669"/>
    <property type="project" value="UniProtKB-SubCell"/>
</dbReference>